<evidence type="ECO:0000313" key="2">
    <source>
        <dbReference type="Proteomes" id="UP000789920"/>
    </source>
</evidence>
<protein>
    <submittedName>
        <fullName evidence="1">29533_t:CDS:1</fullName>
    </submittedName>
</protein>
<sequence>PAPQSSGDDRHHITSSPQQPQHIFYFISVERKNIVRLMFESNITSLDYLKCCDG</sequence>
<comment type="caution">
    <text evidence="1">The sequence shown here is derived from an EMBL/GenBank/DDBJ whole genome shotgun (WGS) entry which is preliminary data.</text>
</comment>
<dbReference type="Proteomes" id="UP000789920">
    <property type="component" value="Unassembled WGS sequence"/>
</dbReference>
<name>A0ACA9S453_9GLOM</name>
<reference evidence="1" key="1">
    <citation type="submission" date="2021-06" db="EMBL/GenBank/DDBJ databases">
        <authorList>
            <person name="Kallberg Y."/>
            <person name="Tangrot J."/>
            <person name="Rosling A."/>
        </authorList>
    </citation>
    <scope>NUCLEOTIDE SEQUENCE</scope>
    <source>
        <strain evidence="1">MA461A</strain>
    </source>
</reference>
<keyword evidence="2" id="KW-1185">Reference proteome</keyword>
<organism evidence="1 2">
    <name type="scientific">Racocetra persica</name>
    <dbReference type="NCBI Taxonomy" id="160502"/>
    <lineage>
        <taxon>Eukaryota</taxon>
        <taxon>Fungi</taxon>
        <taxon>Fungi incertae sedis</taxon>
        <taxon>Mucoromycota</taxon>
        <taxon>Glomeromycotina</taxon>
        <taxon>Glomeromycetes</taxon>
        <taxon>Diversisporales</taxon>
        <taxon>Gigasporaceae</taxon>
        <taxon>Racocetra</taxon>
    </lineage>
</organism>
<accession>A0ACA9S453</accession>
<dbReference type="EMBL" id="CAJVQC010090886">
    <property type="protein sequence ID" value="CAG8825676.1"/>
    <property type="molecule type" value="Genomic_DNA"/>
</dbReference>
<evidence type="ECO:0000313" key="1">
    <source>
        <dbReference type="EMBL" id="CAG8825676.1"/>
    </source>
</evidence>
<gene>
    <name evidence="1" type="ORF">RPERSI_LOCUS26547</name>
</gene>
<proteinExistence type="predicted"/>
<feature type="non-terminal residue" evidence="1">
    <location>
        <position position="1"/>
    </location>
</feature>